<evidence type="ECO:0000313" key="5">
    <source>
        <dbReference type="Proteomes" id="UP000289794"/>
    </source>
</evidence>
<dbReference type="GO" id="GO:0015948">
    <property type="term" value="P:methanogenesis"/>
    <property type="evidence" value="ECO:0007669"/>
    <property type="project" value="InterPro"/>
</dbReference>
<dbReference type="Pfam" id="PF06253">
    <property type="entry name" value="MTTB"/>
    <property type="match status" value="1"/>
</dbReference>
<reference evidence="4 5" key="1">
    <citation type="submission" date="2019-01" db="EMBL/GenBank/DDBJ databases">
        <title>PMF-metabolizing Aryl O-demethylase.</title>
        <authorList>
            <person name="Kim M."/>
        </authorList>
    </citation>
    <scope>NUCLEOTIDE SEQUENCE [LARGE SCALE GENOMIC DNA]</scope>
    <source>
        <strain evidence="4 5">PMF1</strain>
    </source>
</reference>
<gene>
    <name evidence="4" type="ORF">PMF13cell1_05234</name>
</gene>
<dbReference type="GO" id="GO:0008168">
    <property type="term" value="F:methyltransferase activity"/>
    <property type="evidence" value="ECO:0007669"/>
    <property type="project" value="UniProtKB-KW"/>
</dbReference>
<dbReference type="GO" id="GO:0032259">
    <property type="term" value="P:methylation"/>
    <property type="evidence" value="ECO:0007669"/>
    <property type="project" value="UniProtKB-KW"/>
</dbReference>
<proteinExistence type="inferred from homology"/>
<dbReference type="InterPro" id="IPR038601">
    <property type="entry name" value="MttB-like_sf"/>
</dbReference>
<dbReference type="EMBL" id="CP035945">
    <property type="protein sequence ID" value="QBE99655.1"/>
    <property type="molecule type" value="Genomic_DNA"/>
</dbReference>
<name>A0A4P6M624_9FIRM</name>
<evidence type="ECO:0000256" key="2">
    <source>
        <dbReference type="ARBA" id="ARBA00022603"/>
    </source>
</evidence>
<evidence type="ECO:0000256" key="3">
    <source>
        <dbReference type="ARBA" id="ARBA00022679"/>
    </source>
</evidence>
<evidence type="ECO:0008006" key="6">
    <source>
        <dbReference type="Google" id="ProtNLM"/>
    </source>
</evidence>
<dbReference type="Proteomes" id="UP000289794">
    <property type="component" value="Chromosome"/>
</dbReference>
<evidence type="ECO:0000313" key="4">
    <source>
        <dbReference type="EMBL" id="QBE99655.1"/>
    </source>
</evidence>
<sequence length="478" mass="53002">MEEMRRVSLSMFTDEDLQRVHDYSMKLLAENGVHIPSDRALGLFKKHGFRVDGTQVYMTELQVRDALEKAPSQFVMNGLDAKKSINLGGGDYGVPGPIGPVNITDLDKGIRRGTLQDVMNLIKIYQGSKVMTMNSNNGVEANDVDPVNRHLEIMRALLNHTDKPFYTKLFSYEEMHQAIDMVEIAAGEKLMPGGKVYLAPGSAPSMSPMSYSREVADNIIALAERGQAVTMGTATSTGVTGPIRIFGTITMQNAEVLAGIVLAQLVNPGNPVGYGVGACPGNMKGATYCCGSPGRVMLQIGSMEMGKRFYHLPSRTIPYSTDALNCDIQCGIESYEGTMANILSNADYQLSEIGTLDGLMTTSYEKTIIDEEITSRLLYIRNGIDVSEEAASLESIMEEGSGGQFITSDDTLDYMYDSWYPDYTDWNSNYKKRPMEDYTYVLRRANEEWKRRLEEAPETLLDKSTAEEIDAYVEKHKK</sequence>
<dbReference type="RefSeq" id="WP_130182656.1">
    <property type="nucleotide sequence ID" value="NZ_CP035945.1"/>
</dbReference>
<organism evidence="4 5">
    <name type="scientific">Blautia producta</name>
    <dbReference type="NCBI Taxonomy" id="33035"/>
    <lineage>
        <taxon>Bacteria</taxon>
        <taxon>Bacillati</taxon>
        <taxon>Bacillota</taxon>
        <taxon>Clostridia</taxon>
        <taxon>Lachnospirales</taxon>
        <taxon>Lachnospiraceae</taxon>
        <taxon>Blautia</taxon>
    </lineage>
</organism>
<dbReference type="KEGG" id="bpro:PMF13cell1_05234"/>
<dbReference type="AlphaFoldDB" id="A0A4P6M624"/>
<evidence type="ECO:0000256" key="1">
    <source>
        <dbReference type="ARBA" id="ARBA00007137"/>
    </source>
</evidence>
<dbReference type="Gene3D" id="3.20.20.480">
    <property type="entry name" value="Trimethylamine methyltransferase-like"/>
    <property type="match status" value="1"/>
</dbReference>
<protein>
    <recommendedName>
        <fullName evidence="6">Trimethylamine methyltransferase</fullName>
    </recommendedName>
</protein>
<keyword evidence="2" id="KW-0489">Methyltransferase</keyword>
<keyword evidence="3" id="KW-0808">Transferase</keyword>
<comment type="similarity">
    <text evidence="1">Belongs to the trimethylamine methyltransferase family.</text>
</comment>
<dbReference type="InterPro" id="IPR010426">
    <property type="entry name" value="MTTB_MeTrfase"/>
</dbReference>
<accession>A0A4P6M624</accession>